<proteinExistence type="predicted"/>
<dbReference type="InterPro" id="IPR052929">
    <property type="entry name" value="RNase_H-like_EbsB-rel"/>
</dbReference>
<accession>A0ABD3CF07</accession>
<keyword evidence="4" id="KW-1185">Reference proteome</keyword>
<dbReference type="Pfam" id="PF13456">
    <property type="entry name" value="RVT_3"/>
    <property type="match status" value="1"/>
</dbReference>
<comment type="caution">
    <text evidence="3">The sequence shown here is derived from an EMBL/GenBank/DDBJ whole genome shotgun (WGS) entry which is preliminary data.</text>
</comment>
<evidence type="ECO:0000259" key="1">
    <source>
        <dbReference type="Pfam" id="PF13456"/>
    </source>
</evidence>
<dbReference type="PANTHER" id="PTHR47074">
    <property type="entry name" value="BNAC02G40300D PROTEIN"/>
    <property type="match status" value="1"/>
</dbReference>
<evidence type="ECO:0000313" key="4">
    <source>
        <dbReference type="Proteomes" id="UP001632038"/>
    </source>
</evidence>
<dbReference type="SUPFAM" id="SSF53098">
    <property type="entry name" value="Ribonuclease H-like"/>
    <property type="match status" value="1"/>
</dbReference>
<dbReference type="Pfam" id="PF14111">
    <property type="entry name" value="DUF4283"/>
    <property type="match status" value="1"/>
</dbReference>
<evidence type="ECO:0008006" key="5">
    <source>
        <dbReference type="Google" id="ProtNLM"/>
    </source>
</evidence>
<feature type="domain" description="DUF4283" evidence="2">
    <location>
        <begin position="33"/>
        <end position="109"/>
    </location>
</feature>
<dbReference type="InterPro" id="IPR025558">
    <property type="entry name" value="DUF4283"/>
</dbReference>
<dbReference type="Gene3D" id="3.30.420.10">
    <property type="entry name" value="Ribonuclease H-like superfamily/Ribonuclease H"/>
    <property type="match status" value="1"/>
</dbReference>
<organism evidence="3 4">
    <name type="scientific">Castilleja foliolosa</name>
    <dbReference type="NCBI Taxonomy" id="1961234"/>
    <lineage>
        <taxon>Eukaryota</taxon>
        <taxon>Viridiplantae</taxon>
        <taxon>Streptophyta</taxon>
        <taxon>Embryophyta</taxon>
        <taxon>Tracheophyta</taxon>
        <taxon>Spermatophyta</taxon>
        <taxon>Magnoliopsida</taxon>
        <taxon>eudicotyledons</taxon>
        <taxon>Gunneridae</taxon>
        <taxon>Pentapetalae</taxon>
        <taxon>asterids</taxon>
        <taxon>lamiids</taxon>
        <taxon>Lamiales</taxon>
        <taxon>Orobanchaceae</taxon>
        <taxon>Pedicularideae</taxon>
        <taxon>Castillejinae</taxon>
        <taxon>Castilleja</taxon>
    </lineage>
</organism>
<evidence type="ECO:0000259" key="2">
    <source>
        <dbReference type="Pfam" id="PF14111"/>
    </source>
</evidence>
<dbReference type="InterPro" id="IPR036397">
    <property type="entry name" value="RNaseH_sf"/>
</dbReference>
<dbReference type="AlphaFoldDB" id="A0ABD3CF07"/>
<name>A0ABD3CF07_9LAMI</name>
<dbReference type="InterPro" id="IPR044730">
    <property type="entry name" value="RNase_H-like_dom_plant"/>
</dbReference>
<dbReference type="PANTHER" id="PTHR47074:SF48">
    <property type="entry name" value="POLYNUCLEOTIDYL TRANSFERASE, RIBONUCLEASE H-LIKE SUPERFAMILY PROTEIN"/>
    <property type="match status" value="1"/>
</dbReference>
<sequence>MDNVNEFSAMNIENEQQSPFNSLHLSPTTSNDESTVIAKIISPKNLNLNAFKAAMIKAWSPSKKTTTNTLTNNSIAFVFEEEDDMEKVLNHTWTFRDHQLVIARWPPDRALSEIDLNKTAFWVHAIGIPVSYTNLHSAKAIGDEIGRFIKTDPSSIGQKWRKSLRIQVEIDIDKPLKSALTFNCSGRPRLLVEIRDVVDLVSRKANSHWFAIAQNSISRTRLSYPWKPPDSDSLKINTDSSFDNDSATAGIVLRNYKGSILLAAVYHHSCMDVATAEGLAILDACYILDRLNLKKVTIESDNLDVISFIVTPSSNCFWRIEPVIDKIRRLWDTKPDWSFKFVPRSANGSPHALAKWAKLCNFEGILPQNIIPLSVFCDSAYPLLDSL</sequence>
<protein>
    <recommendedName>
        <fullName evidence="5">RNase H type-1 domain-containing protein</fullName>
    </recommendedName>
</protein>
<feature type="domain" description="RNase H type-1" evidence="1">
    <location>
        <begin position="237"/>
        <end position="357"/>
    </location>
</feature>
<dbReference type="InterPro" id="IPR012337">
    <property type="entry name" value="RNaseH-like_sf"/>
</dbReference>
<evidence type="ECO:0000313" key="3">
    <source>
        <dbReference type="EMBL" id="KAL3628152.1"/>
    </source>
</evidence>
<gene>
    <name evidence="3" type="ORF">CASFOL_027198</name>
</gene>
<dbReference type="EMBL" id="JAVIJP010000036">
    <property type="protein sequence ID" value="KAL3628152.1"/>
    <property type="molecule type" value="Genomic_DNA"/>
</dbReference>
<dbReference type="CDD" id="cd06222">
    <property type="entry name" value="RNase_H_like"/>
    <property type="match status" value="1"/>
</dbReference>
<dbReference type="Proteomes" id="UP001632038">
    <property type="component" value="Unassembled WGS sequence"/>
</dbReference>
<dbReference type="InterPro" id="IPR002156">
    <property type="entry name" value="RNaseH_domain"/>
</dbReference>
<reference evidence="4" key="1">
    <citation type="journal article" date="2024" name="IScience">
        <title>Strigolactones Initiate the Formation of Haustorium-like Structures in Castilleja.</title>
        <authorList>
            <person name="Buerger M."/>
            <person name="Peterson D."/>
            <person name="Chory J."/>
        </authorList>
    </citation>
    <scope>NUCLEOTIDE SEQUENCE [LARGE SCALE GENOMIC DNA]</scope>
</reference>